<keyword evidence="3" id="KW-1185">Reference proteome</keyword>
<dbReference type="EMBL" id="ML119700">
    <property type="protein sequence ID" value="RPA79359.1"/>
    <property type="molecule type" value="Genomic_DNA"/>
</dbReference>
<evidence type="ECO:0000313" key="2">
    <source>
        <dbReference type="EMBL" id="RPA79359.1"/>
    </source>
</evidence>
<name>A0A3N4I079_ASCIM</name>
<protein>
    <recommendedName>
        <fullName evidence="1">GST N-terminal domain-containing protein</fullName>
    </recommendedName>
</protein>
<dbReference type="SUPFAM" id="SSF47616">
    <property type="entry name" value="GST C-terminal domain-like"/>
    <property type="match status" value="1"/>
</dbReference>
<evidence type="ECO:0000313" key="3">
    <source>
        <dbReference type="Proteomes" id="UP000275078"/>
    </source>
</evidence>
<dbReference type="InterPro" id="IPR004045">
    <property type="entry name" value="Glutathione_S-Trfase_N"/>
</dbReference>
<dbReference type="OrthoDB" id="249703at2759"/>
<accession>A0A3N4I079</accession>
<dbReference type="SUPFAM" id="SSF52833">
    <property type="entry name" value="Thioredoxin-like"/>
    <property type="match status" value="1"/>
</dbReference>
<reference evidence="2 3" key="1">
    <citation type="journal article" date="2018" name="Nat. Ecol. Evol.">
        <title>Pezizomycetes genomes reveal the molecular basis of ectomycorrhizal truffle lifestyle.</title>
        <authorList>
            <person name="Murat C."/>
            <person name="Payen T."/>
            <person name="Noel B."/>
            <person name="Kuo A."/>
            <person name="Morin E."/>
            <person name="Chen J."/>
            <person name="Kohler A."/>
            <person name="Krizsan K."/>
            <person name="Balestrini R."/>
            <person name="Da Silva C."/>
            <person name="Montanini B."/>
            <person name="Hainaut M."/>
            <person name="Levati E."/>
            <person name="Barry K.W."/>
            <person name="Belfiori B."/>
            <person name="Cichocki N."/>
            <person name="Clum A."/>
            <person name="Dockter R.B."/>
            <person name="Fauchery L."/>
            <person name="Guy J."/>
            <person name="Iotti M."/>
            <person name="Le Tacon F."/>
            <person name="Lindquist E.A."/>
            <person name="Lipzen A."/>
            <person name="Malagnac F."/>
            <person name="Mello A."/>
            <person name="Molinier V."/>
            <person name="Miyauchi S."/>
            <person name="Poulain J."/>
            <person name="Riccioni C."/>
            <person name="Rubini A."/>
            <person name="Sitrit Y."/>
            <person name="Splivallo R."/>
            <person name="Traeger S."/>
            <person name="Wang M."/>
            <person name="Zifcakova L."/>
            <person name="Wipf D."/>
            <person name="Zambonelli A."/>
            <person name="Paolocci F."/>
            <person name="Nowrousian M."/>
            <person name="Ottonello S."/>
            <person name="Baldrian P."/>
            <person name="Spatafora J.W."/>
            <person name="Henrissat B."/>
            <person name="Nagy L.G."/>
            <person name="Aury J.M."/>
            <person name="Wincker P."/>
            <person name="Grigoriev I.V."/>
            <person name="Bonfante P."/>
            <person name="Martin F.M."/>
        </authorList>
    </citation>
    <scope>NUCLEOTIDE SEQUENCE [LARGE SCALE GENOMIC DNA]</scope>
    <source>
        <strain evidence="2 3">RN42</strain>
    </source>
</reference>
<dbReference type="InterPro" id="IPR036249">
    <property type="entry name" value="Thioredoxin-like_sf"/>
</dbReference>
<dbReference type="STRING" id="1160509.A0A3N4I079"/>
<feature type="domain" description="GST N-terminal" evidence="1">
    <location>
        <begin position="57"/>
        <end position="126"/>
    </location>
</feature>
<sequence>MTAVTNPFYTSKAIIPPYSGPRIPQPHAKLPGLLSQIAPDDASADEALHLTLMSPQFSSWTSRVLLLFEHFRIPYTAEFHNYNNAEGKAVIQGLPARTVPVLTLGKTLSDLPNGGRQEIHDSMAIMMLMAYELFAEKNILPKDVRLRRYALSIIAEMSTGFSVLRGDYSVNFGLQWDPDGVPRVEGCDRDIDRAIFIFSSARKLTKSILPKEEDRGYLFGSFSAADSWYWPLLWRFRTYGLLKGKTLDNDVKKWINKMWNDETTKRIGEEQIREREEGVATLEYLETLFDPTKKWEWGNWVDFEVDDE</sequence>
<dbReference type="InterPro" id="IPR036282">
    <property type="entry name" value="Glutathione-S-Trfase_C_sf"/>
</dbReference>
<dbReference type="Gene3D" id="3.40.30.10">
    <property type="entry name" value="Glutaredoxin"/>
    <property type="match status" value="1"/>
</dbReference>
<dbReference type="Gene3D" id="1.20.1050.10">
    <property type="match status" value="1"/>
</dbReference>
<dbReference type="Proteomes" id="UP000275078">
    <property type="component" value="Unassembled WGS sequence"/>
</dbReference>
<dbReference type="Pfam" id="PF13409">
    <property type="entry name" value="GST_N_2"/>
    <property type="match status" value="1"/>
</dbReference>
<dbReference type="AlphaFoldDB" id="A0A3N4I079"/>
<gene>
    <name evidence="2" type="ORF">BJ508DRAFT_142497</name>
</gene>
<evidence type="ECO:0000259" key="1">
    <source>
        <dbReference type="Pfam" id="PF13409"/>
    </source>
</evidence>
<proteinExistence type="predicted"/>
<organism evidence="2 3">
    <name type="scientific">Ascobolus immersus RN42</name>
    <dbReference type="NCBI Taxonomy" id="1160509"/>
    <lineage>
        <taxon>Eukaryota</taxon>
        <taxon>Fungi</taxon>
        <taxon>Dikarya</taxon>
        <taxon>Ascomycota</taxon>
        <taxon>Pezizomycotina</taxon>
        <taxon>Pezizomycetes</taxon>
        <taxon>Pezizales</taxon>
        <taxon>Ascobolaceae</taxon>
        <taxon>Ascobolus</taxon>
    </lineage>
</organism>